<dbReference type="GO" id="GO:0055088">
    <property type="term" value="P:lipid homeostasis"/>
    <property type="evidence" value="ECO:0007669"/>
    <property type="project" value="TreeGrafter"/>
</dbReference>
<evidence type="ECO:0000313" key="32">
    <source>
        <dbReference type="EMBL" id="VBB28514.1"/>
    </source>
</evidence>
<evidence type="ECO:0000256" key="11">
    <source>
        <dbReference type="ARBA" id="ARBA00022679"/>
    </source>
</evidence>
<comment type="catalytic activity">
    <reaction evidence="25">
        <text>S-[NEDD8-protein]-yl-[E2 NEDD8-conjugating enzyme]-L-cysteine + [cullin]-L-lysine = [E2 NEDD8-conjugating enzyme]-L-cysteine + N(6)-[NEDD8-protein]-yl-[cullin]-L-lysine.</text>
        <dbReference type="EC" id="2.3.2.32"/>
    </reaction>
</comment>
<dbReference type="InterPro" id="IPR013083">
    <property type="entry name" value="Znf_RING/FYVE/PHD"/>
</dbReference>
<evidence type="ECO:0000256" key="16">
    <source>
        <dbReference type="ARBA" id="ARBA00022827"/>
    </source>
</evidence>
<feature type="binding site" evidence="29">
    <location>
        <position position="195"/>
    </location>
    <ligand>
        <name>FAD</name>
        <dbReference type="ChEBI" id="CHEBI:57692"/>
    </ligand>
</feature>
<dbReference type="GO" id="GO:0005504">
    <property type="term" value="F:fatty acid binding"/>
    <property type="evidence" value="ECO:0007669"/>
    <property type="project" value="TreeGrafter"/>
</dbReference>
<accession>A0A498SF76</accession>
<dbReference type="InterPro" id="IPR002655">
    <property type="entry name" value="Acyl-CoA_oxidase_C"/>
</dbReference>
<dbReference type="OrthoDB" id="538336at2759"/>
<feature type="domain" description="RING-type" evidence="31">
    <location>
        <begin position="719"/>
        <end position="761"/>
    </location>
</feature>
<dbReference type="Proteomes" id="UP000276991">
    <property type="component" value="Unassembled WGS sequence"/>
</dbReference>
<evidence type="ECO:0000256" key="29">
    <source>
        <dbReference type="PIRSR" id="PIRSR000168-2"/>
    </source>
</evidence>
<sequence>MRHNLIEPGDNEDITKERRGSSFSVGKLAAFIHGGEEKLRRRHEILKFVESQEDFQDPIPPEFMSRKERVENNARKLNYAAQIIAMTNKIAFIDQSDMFEEGLLFQSLIMGRDFHAMSLHYGMFIPTIQGQADDDQLDYWLPLAVTRAIIGTYAQTELGHGTNISKLETTATYDQKTDEFVLHTPSVSATKWWAGGLGKSSNHAVIPAQLIINGSNKGLHMFIVQLRDLDTHMPLPGITIGDIGPKMGIPGNDNGFLIFNNYRIPRKNMFMRYSQVLSDGEYIAPKHSKLRYGTMVFVRSIMVRDQAMQLAAAVTIAIRYSAIRRQGEWKPGLKEVQILDYRTQQYRILPYLAQSFVFLFAATEVKDLYMRVNQQLSDGITELLQEIHILSAGVKAVVTWEVAKGIEQCRLACGGHGYSHVSGLPEIYSFAVAGCTYEGENIVMLLQVARFLMKTVKEIRSSNAHLAEIARYLLGDRKYKSSFQVWQTVKYKDLIEDFEQAARNQIYFTFDYLQQLQRNLSPEEAWNCTSVELCQASRLHILCFMAKSYFSKIAQCTEPEIMRVLNLIGKLYSLYAISTHCYSFRRADYMSDEQMKNVKCGIYEILGNLRPDAVAIVDSFDFSDRELHSVLGRRDGNVYAAMLEWVKHSELNKTEVLSTFEKFLGPMMEDARYMEKSKDTALIEQRPFVLKKWNALAMWTWDVECDICAICRVQLMDACLRCQSENKQDDCVVVWGECNHSFHNCCMALWVKQNNRCPLCQQDWQVQRTGQ</sequence>
<keyword evidence="15" id="KW-0833">Ubl conjugation pathway</keyword>
<evidence type="ECO:0000256" key="28">
    <source>
        <dbReference type="PIRSR" id="PIRSR000168-1"/>
    </source>
</evidence>
<evidence type="ECO:0000256" key="3">
    <source>
        <dbReference type="ARBA" id="ARBA00004123"/>
    </source>
</evidence>
<dbReference type="GO" id="GO:0071949">
    <property type="term" value="F:FAD binding"/>
    <property type="evidence" value="ECO:0007669"/>
    <property type="project" value="InterPro"/>
</dbReference>
<dbReference type="GO" id="GO:0061663">
    <property type="term" value="F:NEDD8 ligase activity"/>
    <property type="evidence" value="ECO:0007669"/>
    <property type="project" value="UniProtKB-EC"/>
</dbReference>
<dbReference type="PANTHER" id="PTHR10909:SF351">
    <property type="entry name" value="ACYL-COENZYME A OXIDASE"/>
    <property type="match status" value="1"/>
</dbReference>
<dbReference type="InterPro" id="IPR037069">
    <property type="entry name" value="AcylCoA_DH/ox_N_sf"/>
</dbReference>
<dbReference type="EMBL" id="UPTC01000419">
    <property type="protein sequence ID" value="VBB28514.1"/>
    <property type="molecule type" value="Genomic_DNA"/>
</dbReference>
<keyword evidence="19" id="KW-0067">ATP-binding</keyword>
<evidence type="ECO:0000256" key="13">
    <source>
        <dbReference type="ARBA" id="ARBA00022741"/>
    </source>
</evidence>
<dbReference type="GO" id="GO:0061630">
    <property type="term" value="F:ubiquitin protein ligase activity"/>
    <property type="evidence" value="ECO:0007669"/>
    <property type="project" value="UniProtKB-EC"/>
</dbReference>
<dbReference type="FunFam" id="2.40.110.10:FF:000003">
    <property type="entry name" value="Acyl-coenzyme A oxidase"/>
    <property type="match status" value="1"/>
</dbReference>
<dbReference type="FunFam" id="3.30.40.10:FF:000156">
    <property type="entry name" value="RING-box protein 2 isoform X1"/>
    <property type="match status" value="1"/>
</dbReference>
<evidence type="ECO:0000256" key="23">
    <source>
        <dbReference type="ARBA" id="ARBA00023140"/>
    </source>
</evidence>
<comment type="similarity">
    <text evidence="8 27">Belongs to the acyl-CoA oxidase family.</text>
</comment>
<dbReference type="Gene3D" id="1.10.540.10">
    <property type="entry name" value="Acyl-CoA dehydrogenase/oxidase, N-terminal domain"/>
    <property type="match status" value="1"/>
</dbReference>
<keyword evidence="11" id="KW-0808">Transferase</keyword>
<dbReference type="Pfam" id="PF14749">
    <property type="entry name" value="Acyl-CoA_ox_N"/>
    <property type="match status" value="1"/>
</dbReference>
<evidence type="ECO:0000256" key="14">
    <source>
        <dbReference type="ARBA" id="ARBA00022771"/>
    </source>
</evidence>
<keyword evidence="13" id="KW-0547">Nucleotide-binding</keyword>
<dbReference type="InterPro" id="IPR006091">
    <property type="entry name" value="Acyl-CoA_Oxase/DH_mid-dom"/>
</dbReference>
<dbReference type="InterPro" id="IPR046373">
    <property type="entry name" value="Acyl-CoA_Oxase/DH_mid-dom_sf"/>
</dbReference>
<evidence type="ECO:0000256" key="6">
    <source>
        <dbReference type="ARBA" id="ARBA00004846"/>
    </source>
</evidence>
<evidence type="ECO:0000256" key="22">
    <source>
        <dbReference type="ARBA" id="ARBA00023098"/>
    </source>
</evidence>
<comment type="subunit">
    <text evidence="26">Catalytic component of multiple cullin-5-RING E3 ubiquitin-protein ligase complexes (ECS complexes, also named CRL5 complexes) composed of CUL5, Elongin BC (ELOB and ELOC), RNF7/RBX2 and a variable SOCS box domain-containing protein as substrate-specific recognition component. Also interacts (with lower preference) with CUL1, CUL2, CUL3, CUL4A and CUL4B; additional evidence is however required to confirm this result in vivo. Interacts with UBE2F. Interacts with CSNK2B, the interaction is not affected by phosphorylation by CK2. May also interact with DCUN1D1, DCUN1D2, DCUN1D3, DCUN1D4 and DCUN1D5.</text>
</comment>
<evidence type="ECO:0000256" key="8">
    <source>
        <dbReference type="ARBA" id="ARBA00006288"/>
    </source>
</evidence>
<evidence type="ECO:0000256" key="10">
    <source>
        <dbReference type="ARBA" id="ARBA00022630"/>
    </source>
</evidence>
<dbReference type="SUPFAM" id="SSF57850">
    <property type="entry name" value="RING/U-box"/>
    <property type="match status" value="1"/>
</dbReference>
<evidence type="ECO:0000256" key="21">
    <source>
        <dbReference type="ARBA" id="ARBA00023002"/>
    </source>
</evidence>
<dbReference type="FunFam" id="1.20.140.10:FF:000013">
    <property type="entry name" value="Acyl-coenzyme A oxidase"/>
    <property type="match status" value="1"/>
</dbReference>
<dbReference type="Gene3D" id="1.20.140.10">
    <property type="entry name" value="Butyryl-CoA Dehydrogenase, subunit A, domain 3"/>
    <property type="match status" value="2"/>
</dbReference>
<dbReference type="GO" id="GO:0043161">
    <property type="term" value="P:proteasome-mediated ubiquitin-dependent protein catabolic process"/>
    <property type="evidence" value="ECO:0007669"/>
    <property type="project" value="UniProtKB-ARBA"/>
</dbReference>
<evidence type="ECO:0000256" key="5">
    <source>
        <dbReference type="ARBA" id="ARBA00004496"/>
    </source>
</evidence>
<dbReference type="Pfam" id="PF01756">
    <property type="entry name" value="ACOX"/>
    <property type="match status" value="1"/>
</dbReference>
<dbReference type="SUPFAM" id="SSF56645">
    <property type="entry name" value="Acyl-CoA dehydrogenase NM domain-like"/>
    <property type="match status" value="1"/>
</dbReference>
<keyword evidence="20" id="KW-0007">Acetylation</keyword>
<dbReference type="PIRSF" id="PIRSF000168">
    <property type="entry name" value="Acyl-CoA_oxidase"/>
    <property type="match status" value="1"/>
</dbReference>
<dbReference type="GO" id="GO:0005634">
    <property type="term" value="C:nucleus"/>
    <property type="evidence" value="ECO:0007669"/>
    <property type="project" value="UniProtKB-SubCell"/>
</dbReference>
<organism evidence="32 33">
    <name type="scientific">Acanthocheilonema viteae</name>
    <name type="common">Filarial nematode worm</name>
    <name type="synonym">Dipetalonema viteae</name>
    <dbReference type="NCBI Taxonomy" id="6277"/>
    <lineage>
        <taxon>Eukaryota</taxon>
        <taxon>Metazoa</taxon>
        <taxon>Ecdysozoa</taxon>
        <taxon>Nematoda</taxon>
        <taxon>Chromadorea</taxon>
        <taxon>Rhabditida</taxon>
        <taxon>Spirurina</taxon>
        <taxon>Spiruromorpha</taxon>
        <taxon>Filarioidea</taxon>
        <taxon>Onchocercidae</taxon>
        <taxon>Acanthocheilonema</taxon>
    </lineage>
</organism>
<dbReference type="InterPro" id="IPR036250">
    <property type="entry name" value="AcylCo_DH-like_C"/>
</dbReference>
<dbReference type="Pfam" id="PF02770">
    <property type="entry name" value="Acyl-CoA_dh_M"/>
    <property type="match status" value="1"/>
</dbReference>
<dbReference type="Pfam" id="PF12678">
    <property type="entry name" value="zf-rbx1"/>
    <property type="match status" value="1"/>
</dbReference>
<dbReference type="FunFam" id="1.20.140.10:FF:000005">
    <property type="entry name" value="Acyl-coenzyme A oxidase"/>
    <property type="match status" value="1"/>
</dbReference>
<dbReference type="PANTHER" id="PTHR10909">
    <property type="entry name" value="ELECTRON TRANSPORT OXIDOREDUCTASE"/>
    <property type="match status" value="1"/>
</dbReference>
<evidence type="ECO:0000256" key="18">
    <source>
        <dbReference type="ARBA" id="ARBA00022833"/>
    </source>
</evidence>
<dbReference type="GO" id="GO:0005524">
    <property type="term" value="F:ATP binding"/>
    <property type="evidence" value="ECO:0007669"/>
    <property type="project" value="UniProtKB-KW"/>
</dbReference>
<comment type="pathway">
    <text evidence="7">Protein modification; protein ubiquitination.</text>
</comment>
<evidence type="ECO:0000313" key="33">
    <source>
        <dbReference type="Proteomes" id="UP000276991"/>
    </source>
</evidence>
<keyword evidence="21" id="KW-0560">Oxidoreductase</keyword>
<keyword evidence="23" id="KW-0576">Peroxisome</keyword>
<dbReference type="STRING" id="6277.A0A498SF76"/>
<dbReference type="CDD" id="cd16466">
    <property type="entry name" value="RING-H2_RBX2"/>
    <property type="match status" value="1"/>
</dbReference>
<dbReference type="GO" id="GO:0033540">
    <property type="term" value="P:fatty acid beta-oxidation using acyl-CoA oxidase"/>
    <property type="evidence" value="ECO:0007669"/>
    <property type="project" value="TreeGrafter"/>
</dbReference>
<feature type="binding site" evidence="29">
    <location>
        <position position="156"/>
    </location>
    <ligand>
        <name>FAD</name>
        <dbReference type="ChEBI" id="CHEBI:57692"/>
    </ligand>
</feature>
<dbReference type="Gene3D" id="2.40.110.10">
    <property type="entry name" value="Butyryl-CoA Dehydrogenase, subunit A, domain 2"/>
    <property type="match status" value="1"/>
</dbReference>
<dbReference type="AlphaFoldDB" id="A0A498SF76"/>
<dbReference type="InterPro" id="IPR024766">
    <property type="entry name" value="Znf_RING_H2"/>
</dbReference>
<evidence type="ECO:0000259" key="31">
    <source>
        <dbReference type="PROSITE" id="PS50089"/>
    </source>
</evidence>
<dbReference type="Gene3D" id="3.30.40.10">
    <property type="entry name" value="Zinc/RING finger domain, C3HC4 (zinc finger)"/>
    <property type="match status" value="1"/>
</dbReference>
<evidence type="ECO:0000256" key="30">
    <source>
        <dbReference type="PROSITE-ProRule" id="PRU00175"/>
    </source>
</evidence>
<keyword evidence="16 27" id="KW-0274">FAD</keyword>
<comment type="catalytic activity">
    <reaction evidence="1">
        <text>S-ubiquitinyl-[E2 ubiquitin-conjugating enzyme]-L-cysteine + [acceptor protein]-L-lysine = [E2 ubiquitin-conjugating enzyme]-L-cysteine + N(6)-ubiquitinyl-[acceptor protein]-L-lysine.</text>
        <dbReference type="EC" id="2.3.2.27"/>
    </reaction>
</comment>
<keyword evidence="10 27" id="KW-0285">Flavoprotein</keyword>
<dbReference type="Pfam" id="PF22924">
    <property type="entry name" value="ACOX_C_alpha1"/>
    <property type="match status" value="1"/>
</dbReference>
<keyword evidence="22" id="KW-0443">Lipid metabolism</keyword>
<evidence type="ECO:0000256" key="20">
    <source>
        <dbReference type="ARBA" id="ARBA00022990"/>
    </source>
</evidence>
<comment type="pathway">
    <text evidence="6">Lipid metabolism; peroxisomal fatty acid beta-oxidation.</text>
</comment>
<comment type="cofactor">
    <cofactor evidence="2">
        <name>FAD</name>
        <dbReference type="ChEBI" id="CHEBI:57692"/>
    </cofactor>
</comment>
<evidence type="ECO:0000256" key="15">
    <source>
        <dbReference type="ARBA" id="ARBA00022786"/>
    </source>
</evidence>
<evidence type="ECO:0000256" key="17">
    <source>
        <dbReference type="ARBA" id="ARBA00022832"/>
    </source>
</evidence>
<dbReference type="InterPro" id="IPR055060">
    <property type="entry name" value="ACOX_C_alpha1"/>
</dbReference>
<keyword evidence="12" id="KW-0479">Metal-binding</keyword>
<keyword evidence="17" id="KW-0276">Fatty acid metabolism</keyword>
<dbReference type="InterPro" id="IPR009100">
    <property type="entry name" value="AcylCoA_DH/oxidase_NM_dom_sf"/>
</dbReference>
<evidence type="ECO:0000256" key="27">
    <source>
        <dbReference type="PIRNR" id="PIRNR000168"/>
    </source>
</evidence>
<evidence type="ECO:0000256" key="12">
    <source>
        <dbReference type="ARBA" id="ARBA00022723"/>
    </source>
</evidence>
<proteinExistence type="inferred from homology"/>
<evidence type="ECO:0000256" key="7">
    <source>
        <dbReference type="ARBA" id="ARBA00004906"/>
    </source>
</evidence>
<feature type="active site" description="Proton acceptor" evidence="28">
    <location>
        <position position="438"/>
    </location>
</feature>
<reference evidence="32 33" key="1">
    <citation type="submission" date="2018-08" db="EMBL/GenBank/DDBJ databases">
        <authorList>
            <person name="Laetsch R D."/>
            <person name="Stevens L."/>
            <person name="Kumar S."/>
            <person name="Blaxter L. M."/>
        </authorList>
    </citation>
    <scope>NUCLEOTIDE SEQUENCE [LARGE SCALE GENOMIC DNA]</scope>
</reference>
<dbReference type="GO" id="GO:0008270">
    <property type="term" value="F:zinc ion binding"/>
    <property type="evidence" value="ECO:0007669"/>
    <property type="project" value="UniProtKB-KW"/>
</dbReference>
<evidence type="ECO:0000256" key="9">
    <source>
        <dbReference type="ARBA" id="ARBA00022490"/>
    </source>
</evidence>
<dbReference type="InterPro" id="IPR029320">
    <property type="entry name" value="Acyl-CoA_ox_N"/>
</dbReference>
<evidence type="ECO:0000256" key="19">
    <source>
        <dbReference type="ARBA" id="ARBA00022840"/>
    </source>
</evidence>
<name>A0A498SF76_ACAVI</name>
<keyword evidence="9" id="KW-0963">Cytoplasm</keyword>
<dbReference type="FunFam" id="1.10.540.10:FF:000006">
    <property type="entry name" value="Acyl-coenzyme A oxidase"/>
    <property type="match status" value="1"/>
</dbReference>
<gene>
    <name evidence="32" type="ORF">NAV_LOCUS3344</name>
</gene>
<evidence type="ECO:0000256" key="2">
    <source>
        <dbReference type="ARBA" id="ARBA00001974"/>
    </source>
</evidence>
<evidence type="ECO:0000256" key="4">
    <source>
        <dbReference type="ARBA" id="ARBA00004275"/>
    </source>
</evidence>
<dbReference type="SUPFAM" id="SSF47203">
    <property type="entry name" value="Acyl-CoA dehydrogenase C-terminal domain-like"/>
    <property type="match status" value="2"/>
</dbReference>
<dbReference type="InterPro" id="IPR001841">
    <property type="entry name" value="Znf_RING"/>
</dbReference>
<dbReference type="GO" id="GO:0035556">
    <property type="term" value="P:intracellular signal transduction"/>
    <property type="evidence" value="ECO:0007669"/>
    <property type="project" value="UniProtKB-ARBA"/>
</dbReference>
<keyword evidence="24" id="KW-0539">Nucleus</keyword>
<evidence type="ECO:0000256" key="1">
    <source>
        <dbReference type="ARBA" id="ARBA00000900"/>
    </source>
</evidence>
<comment type="subcellular location">
    <subcellularLocation>
        <location evidence="5">Cytoplasm</location>
    </subcellularLocation>
    <subcellularLocation>
        <location evidence="3">Nucleus</location>
    </subcellularLocation>
    <subcellularLocation>
        <location evidence="4">Peroxisome</location>
    </subcellularLocation>
</comment>
<dbReference type="PROSITE" id="PS50089">
    <property type="entry name" value="ZF_RING_2"/>
    <property type="match status" value="1"/>
</dbReference>
<dbReference type="GO" id="GO:0005829">
    <property type="term" value="C:cytosol"/>
    <property type="evidence" value="ECO:0007669"/>
    <property type="project" value="UniProtKB-ARBA"/>
</dbReference>
<evidence type="ECO:0000256" key="26">
    <source>
        <dbReference type="ARBA" id="ARBA00062884"/>
    </source>
</evidence>
<keyword evidence="33" id="KW-1185">Reference proteome</keyword>
<keyword evidence="18" id="KW-0862">Zinc</keyword>
<dbReference type="GO" id="GO:0003997">
    <property type="term" value="F:acyl-CoA oxidase activity"/>
    <property type="evidence" value="ECO:0007669"/>
    <property type="project" value="InterPro"/>
</dbReference>
<dbReference type="GO" id="GO:0005777">
    <property type="term" value="C:peroxisome"/>
    <property type="evidence" value="ECO:0007669"/>
    <property type="project" value="UniProtKB-SubCell"/>
</dbReference>
<keyword evidence="14 30" id="KW-0863">Zinc-finger</keyword>
<dbReference type="InterPro" id="IPR012258">
    <property type="entry name" value="Acyl-CoA_oxidase"/>
</dbReference>
<evidence type="ECO:0000256" key="25">
    <source>
        <dbReference type="ARBA" id="ARBA00044896"/>
    </source>
</evidence>
<evidence type="ECO:0000256" key="24">
    <source>
        <dbReference type="ARBA" id="ARBA00023242"/>
    </source>
</evidence>
<protein>
    <recommendedName>
        <fullName evidence="27">Acyl-coenzyme A oxidase</fullName>
    </recommendedName>
</protein>
<dbReference type="GO" id="GO:0031466">
    <property type="term" value="C:Cul5-RING ubiquitin ligase complex"/>
    <property type="evidence" value="ECO:0007669"/>
    <property type="project" value="UniProtKB-ARBA"/>
</dbReference>